<dbReference type="PROSITE" id="PS00092">
    <property type="entry name" value="N6_MTASE"/>
    <property type="match status" value="1"/>
</dbReference>
<protein>
    <submittedName>
        <fullName evidence="3">Adenine-specific methyltransferase EcoRI family protein</fullName>
    </submittedName>
</protein>
<comment type="caution">
    <text evidence="3">The sequence shown here is derived from an EMBL/GenBank/DDBJ whole genome shotgun (WGS) entry which is preliminary data.</text>
</comment>
<dbReference type="GO" id="GO:0008168">
    <property type="term" value="F:methyltransferase activity"/>
    <property type="evidence" value="ECO:0007669"/>
    <property type="project" value="UniProtKB-KW"/>
</dbReference>
<evidence type="ECO:0000256" key="1">
    <source>
        <dbReference type="ARBA" id="ARBA00022603"/>
    </source>
</evidence>
<dbReference type="RefSeq" id="WP_306728419.1">
    <property type="nucleotide sequence ID" value="NZ_JAVDDT010000004.1"/>
</dbReference>
<dbReference type="InterPro" id="IPR025247">
    <property type="entry name" value="EcoRI-like_methylase"/>
</dbReference>
<dbReference type="InterPro" id="IPR002052">
    <property type="entry name" value="DNA_methylase_N6_adenine_CS"/>
</dbReference>
<sequence length="366" mass="42339">MTDTQNASLSRAKANKEDEFYTQLEDVERELKHYRKHFKGKVVYLNCDDPRVSAFFHFFSYNFERLGLKRLIATCYQNQKRDLFSEHDSERAIFLEYEGDKDGDRIPGDHEIEANFLEGDGDFRSPEAIALLKQADIVVTNPPFSLFREYVSQLIKFKKKFLILASQNAITLKEIFPLLKDEKMWLGANSGDMSFKVPDHYQERATRFWVDDTGQKWRSFGNMCWFTNLDYKKRHEDLILYKTYNPDEYPAYDNFDAIEVGAVANIPKDYKGVMGVTPGFLAKHNPDQFEIVGITKTWFGAATKKYPQQEQVSTNGKVSLVGKLNDGAVIKMATPPPSNKTYYKVGGELFIQTYPRILIRSKKVEI</sequence>
<accession>A0ABU0W7B9</accession>
<dbReference type="EMBL" id="JAVDDT010000004">
    <property type="protein sequence ID" value="MDQ2069926.1"/>
    <property type="molecule type" value="Genomic_DNA"/>
</dbReference>
<dbReference type="Pfam" id="PF13651">
    <property type="entry name" value="EcoRI_methylase"/>
    <property type="match status" value="1"/>
</dbReference>
<reference evidence="3 4" key="1">
    <citation type="submission" date="2023-08" db="EMBL/GenBank/DDBJ databases">
        <title>Whole-genome sequencing of halo(alkali)philic microorganisms from hypersaline lakes.</title>
        <authorList>
            <person name="Sorokin D.Y."/>
            <person name="Abbas B."/>
            <person name="Merkel A.Y."/>
        </authorList>
    </citation>
    <scope>NUCLEOTIDE SEQUENCE [LARGE SCALE GENOMIC DNA]</scope>
    <source>
        <strain evidence="3 4">AB-CW4</strain>
    </source>
</reference>
<evidence type="ECO:0000313" key="4">
    <source>
        <dbReference type="Proteomes" id="UP001239019"/>
    </source>
</evidence>
<evidence type="ECO:0000256" key="2">
    <source>
        <dbReference type="ARBA" id="ARBA00022679"/>
    </source>
</evidence>
<keyword evidence="1 3" id="KW-0489">Methyltransferase</keyword>
<keyword evidence="4" id="KW-1185">Reference proteome</keyword>
<proteinExistence type="predicted"/>
<name>A0ABU0W7B9_9GAMM</name>
<organism evidence="3 4">
    <name type="scientific">Natronospira bacteriovora</name>
    <dbReference type="NCBI Taxonomy" id="3069753"/>
    <lineage>
        <taxon>Bacteria</taxon>
        <taxon>Pseudomonadati</taxon>
        <taxon>Pseudomonadota</taxon>
        <taxon>Gammaproteobacteria</taxon>
        <taxon>Natronospirales</taxon>
        <taxon>Natronospiraceae</taxon>
        <taxon>Natronospira</taxon>
    </lineage>
</organism>
<gene>
    <name evidence="3" type="ORF">RBH19_08575</name>
</gene>
<dbReference type="Proteomes" id="UP001239019">
    <property type="component" value="Unassembled WGS sequence"/>
</dbReference>
<dbReference type="GO" id="GO:0032259">
    <property type="term" value="P:methylation"/>
    <property type="evidence" value="ECO:0007669"/>
    <property type="project" value="UniProtKB-KW"/>
</dbReference>
<evidence type="ECO:0000313" key="3">
    <source>
        <dbReference type="EMBL" id="MDQ2069926.1"/>
    </source>
</evidence>
<keyword evidence="2" id="KW-0808">Transferase</keyword>